<gene>
    <name evidence="2" type="ORF">AVDCRST_MAG08-4314</name>
</gene>
<reference evidence="2" key="1">
    <citation type="submission" date="2020-02" db="EMBL/GenBank/DDBJ databases">
        <authorList>
            <person name="Meier V. D."/>
        </authorList>
    </citation>
    <scope>NUCLEOTIDE SEQUENCE</scope>
    <source>
        <strain evidence="2">AVDCRST_MAG08</strain>
    </source>
</reference>
<evidence type="ECO:0000256" key="1">
    <source>
        <dbReference type="SAM" id="MobiDB-lite"/>
    </source>
</evidence>
<protein>
    <submittedName>
        <fullName evidence="2">Uncharacterized protein</fullName>
    </submittedName>
</protein>
<feature type="compositionally biased region" description="Basic residues" evidence="1">
    <location>
        <begin position="78"/>
        <end position="87"/>
    </location>
</feature>
<feature type="compositionally biased region" description="Low complexity" evidence="1">
    <location>
        <begin position="44"/>
        <end position="53"/>
    </location>
</feature>
<feature type="non-terminal residue" evidence="2">
    <location>
        <position position="1"/>
    </location>
</feature>
<sequence length="161" mass="18040">EAARTRRTVGSCAPPRRLRRRCWRQAADPSRRGPVSGRGRRRGAPPAASGRARVGLDPRRGLRHRHRALAGTGAGLRIGRRRLRPERRRGGPGQVRRQPPRKRRTRRRDDAERTPAVLRRAAGRNARGRSARHHHDRGRRSAFHDRGVHEQAAGGAAAPVL</sequence>
<feature type="compositionally biased region" description="Low complexity" evidence="1">
    <location>
        <begin position="114"/>
        <end position="125"/>
    </location>
</feature>
<dbReference type="EMBL" id="CADCTG010000347">
    <property type="protein sequence ID" value="CAA9287270.1"/>
    <property type="molecule type" value="Genomic_DNA"/>
</dbReference>
<proteinExistence type="predicted"/>
<organism evidence="2">
    <name type="scientific">uncultured Acetobacteraceae bacterium</name>
    <dbReference type="NCBI Taxonomy" id="169975"/>
    <lineage>
        <taxon>Bacteria</taxon>
        <taxon>Pseudomonadati</taxon>
        <taxon>Pseudomonadota</taxon>
        <taxon>Alphaproteobacteria</taxon>
        <taxon>Acetobacterales</taxon>
        <taxon>Acetobacteraceae</taxon>
        <taxon>environmental samples</taxon>
    </lineage>
</organism>
<feature type="non-terminal residue" evidence="2">
    <location>
        <position position="161"/>
    </location>
</feature>
<name>A0A6J4JTM2_9PROT</name>
<feature type="compositionally biased region" description="Basic residues" evidence="1">
    <location>
        <begin position="126"/>
        <end position="141"/>
    </location>
</feature>
<accession>A0A6J4JTM2</accession>
<evidence type="ECO:0000313" key="2">
    <source>
        <dbReference type="EMBL" id="CAA9287270.1"/>
    </source>
</evidence>
<dbReference type="AlphaFoldDB" id="A0A6J4JTM2"/>
<feature type="region of interest" description="Disordered" evidence="1">
    <location>
        <begin position="1"/>
        <end position="161"/>
    </location>
</feature>